<feature type="region of interest" description="Disordered" evidence="1">
    <location>
        <begin position="56"/>
        <end position="127"/>
    </location>
</feature>
<evidence type="ECO:0000313" key="3">
    <source>
        <dbReference type="Proteomes" id="UP000276215"/>
    </source>
</evidence>
<gene>
    <name evidence="2" type="ORF">L873DRAFT_63920</name>
</gene>
<dbReference type="Proteomes" id="UP000276215">
    <property type="component" value="Unassembled WGS sequence"/>
</dbReference>
<dbReference type="EMBL" id="ML120453">
    <property type="protein sequence ID" value="RPA93392.1"/>
    <property type="molecule type" value="Genomic_DNA"/>
</dbReference>
<organism evidence="2 3">
    <name type="scientific">Choiromyces venosus 120613-1</name>
    <dbReference type="NCBI Taxonomy" id="1336337"/>
    <lineage>
        <taxon>Eukaryota</taxon>
        <taxon>Fungi</taxon>
        <taxon>Dikarya</taxon>
        <taxon>Ascomycota</taxon>
        <taxon>Pezizomycotina</taxon>
        <taxon>Pezizomycetes</taxon>
        <taxon>Pezizales</taxon>
        <taxon>Tuberaceae</taxon>
        <taxon>Choiromyces</taxon>
    </lineage>
</organism>
<feature type="compositionally biased region" description="Low complexity" evidence="1">
    <location>
        <begin position="71"/>
        <end position="86"/>
    </location>
</feature>
<name>A0A3N4J513_9PEZI</name>
<protein>
    <submittedName>
        <fullName evidence="2">Uncharacterized protein</fullName>
    </submittedName>
</protein>
<sequence length="145" mass="16067">MTEFHCPFDLIEEEEPFLHPLTPGPQHQVPNNPVHHCTPYFPTNQVPILSSVSLSLKSGSRRDGGNSLHQTTTHHSSNVNSTSIPLQPRPRKPPRTPARQPSPAPRVTQAITPILQDERESSALEGQAIENPLLSRIRNIEGSLK</sequence>
<evidence type="ECO:0000256" key="1">
    <source>
        <dbReference type="SAM" id="MobiDB-lite"/>
    </source>
</evidence>
<keyword evidence="3" id="KW-1185">Reference proteome</keyword>
<proteinExistence type="predicted"/>
<dbReference type="AlphaFoldDB" id="A0A3N4J513"/>
<evidence type="ECO:0000313" key="2">
    <source>
        <dbReference type="EMBL" id="RPA93392.1"/>
    </source>
</evidence>
<accession>A0A3N4J513</accession>
<reference evidence="2 3" key="1">
    <citation type="journal article" date="2018" name="Nat. Ecol. Evol.">
        <title>Pezizomycetes genomes reveal the molecular basis of ectomycorrhizal truffle lifestyle.</title>
        <authorList>
            <person name="Murat C."/>
            <person name="Payen T."/>
            <person name="Noel B."/>
            <person name="Kuo A."/>
            <person name="Morin E."/>
            <person name="Chen J."/>
            <person name="Kohler A."/>
            <person name="Krizsan K."/>
            <person name="Balestrini R."/>
            <person name="Da Silva C."/>
            <person name="Montanini B."/>
            <person name="Hainaut M."/>
            <person name="Levati E."/>
            <person name="Barry K.W."/>
            <person name="Belfiori B."/>
            <person name="Cichocki N."/>
            <person name="Clum A."/>
            <person name="Dockter R.B."/>
            <person name="Fauchery L."/>
            <person name="Guy J."/>
            <person name="Iotti M."/>
            <person name="Le Tacon F."/>
            <person name="Lindquist E.A."/>
            <person name="Lipzen A."/>
            <person name="Malagnac F."/>
            <person name="Mello A."/>
            <person name="Molinier V."/>
            <person name="Miyauchi S."/>
            <person name="Poulain J."/>
            <person name="Riccioni C."/>
            <person name="Rubini A."/>
            <person name="Sitrit Y."/>
            <person name="Splivallo R."/>
            <person name="Traeger S."/>
            <person name="Wang M."/>
            <person name="Zifcakova L."/>
            <person name="Wipf D."/>
            <person name="Zambonelli A."/>
            <person name="Paolocci F."/>
            <person name="Nowrousian M."/>
            <person name="Ottonello S."/>
            <person name="Baldrian P."/>
            <person name="Spatafora J.W."/>
            <person name="Henrissat B."/>
            <person name="Nagy L.G."/>
            <person name="Aury J.M."/>
            <person name="Wincker P."/>
            <person name="Grigoriev I.V."/>
            <person name="Bonfante P."/>
            <person name="Martin F.M."/>
        </authorList>
    </citation>
    <scope>NUCLEOTIDE SEQUENCE [LARGE SCALE GENOMIC DNA]</scope>
    <source>
        <strain evidence="2 3">120613-1</strain>
    </source>
</reference>